<evidence type="ECO:0000313" key="2">
    <source>
        <dbReference type="EMBL" id="CAH1417471.1"/>
    </source>
</evidence>
<name>A0AAU9LRK6_9ASTR</name>
<reference evidence="2 3" key="1">
    <citation type="submission" date="2022-01" db="EMBL/GenBank/DDBJ databases">
        <authorList>
            <person name="Xiong W."/>
            <person name="Schranz E."/>
        </authorList>
    </citation>
    <scope>NUCLEOTIDE SEQUENCE [LARGE SCALE GENOMIC DNA]</scope>
</reference>
<keyword evidence="1" id="KW-0732">Signal</keyword>
<evidence type="ECO:0000256" key="1">
    <source>
        <dbReference type="SAM" id="SignalP"/>
    </source>
</evidence>
<organism evidence="2 3">
    <name type="scientific">Lactuca virosa</name>
    <dbReference type="NCBI Taxonomy" id="75947"/>
    <lineage>
        <taxon>Eukaryota</taxon>
        <taxon>Viridiplantae</taxon>
        <taxon>Streptophyta</taxon>
        <taxon>Embryophyta</taxon>
        <taxon>Tracheophyta</taxon>
        <taxon>Spermatophyta</taxon>
        <taxon>Magnoliopsida</taxon>
        <taxon>eudicotyledons</taxon>
        <taxon>Gunneridae</taxon>
        <taxon>Pentapetalae</taxon>
        <taxon>asterids</taxon>
        <taxon>campanulids</taxon>
        <taxon>Asterales</taxon>
        <taxon>Asteraceae</taxon>
        <taxon>Cichorioideae</taxon>
        <taxon>Cichorieae</taxon>
        <taxon>Lactucinae</taxon>
        <taxon>Lactuca</taxon>
    </lineage>
</organism>
<feature type="chain" id="PRO_5043650522" evidence="1">
    <location>
        <begin position="20"/>
        <end position="80"/>
    </location>
</feature>
<accession>A0AAU9LRK6</accession>
<comment type="caution">
    <text evidence="2">The sequence shown here is derived from an EMBL/GenBank/DDBJ whole genome shotgun (WGS) entry which is preliminary data.</text>
</comment>
<keyword evidence="3" id="KW-1185">Reference proteome</keyword>
<dbReference type="AlphaFoldDB" id="A0AAU9LRK6"/>
<feature type="signal peptide" evidence="1">
    <location>
        <begin position="1"/>
        <end position="19"/>
    </location>
</feature>
<proteinExistence type="predicted"/>
<dbReference type="Proteomes" id="UP001157418">
    <property type="component" value="Unassembled WGS sequence"/>
</dbReference>
<sequence>MENISMLSLFLFLTLIATGNETMMKRVMAVECIEERQVSICDACNLVCRVAHFLTTATGRCYSEKGDPDIVRCFCFYQCD</sequence>
<dbReference type="EMBL" id="CAKMRJ010000067">
    <property type="protein sequence ID" value="CAH1417471.1"/>
    <property type="molecule type" value="Genomic_DNA"/>
</dbReference>
<protein>
    <submittedName>
        <fullName evidence="2">Uncharacterized protein</fullName>
    </submittedName>
</protein>
<gene>
    <name evidence="2" type="ORF">LVIROSA_LOCUS5148</name>
</gene>
<evidence type="ECO:0000313" key="3">
    <source>
        <dbReference type="Proteomes" id="UP001157418"/>
    </source>
</evidence>